<dbReference type="InterPro" id="IPR036396">
    <property type="entry name" value="Cyt_P450_sf"/>
</dbReference>
<accession>A0A9P6D4C5</accession>
<evidence type="ECO:0000256" key="11">
    <source>
        <dbReference type="ARBA" id="ARBA00023033"/>
    </source>
</evidence>
<keyword evidence="7 13" id="KW-0479">Metal-binding</keyword>
<keyword evidence="5 13" id="KW-0349">Heme</keyword>
<evidence type="ECO:0000256" key="13">
    <source>
        <dbReference type="PIRSR" id="PIRSR602403-1"/>
    </source>
</evidence>
<keyword evidence="15" id="KW-1185">Reference proteome</keyword>
<dbReference type="InterPro" id="IPR050121">
    <property type="entry name" value="Cytochrome_P450_monoxygenase"/>
</dbReference>
<evidence type="ECO:0000313" key="14">
    <source>
        <dbReference type="EMBL" id="KAF9490597.1"/>
    </source>
</evidence>
<evidence type="ECO:0000256" key="8">
    <source>
        <dbReference type="ARBA" id="ARBA00022989"/>
    </source>
</evidence>
<keyword evidence="9" id="KW-0560">Oxidoreductase</keyword>
<dbReference type="Proteomes" id="UP000807025">
    <property type="component" value="Unassembled WGS sequence"/>
</dbReference>
<evidence type="ECO:0000256" key="7">
    <source>
        <dbReference type="ARBA" id="ARBA00022723"/>
    </source>
</evidence>
<evidence type="ECO:0000256" key="6">
    <source>
        <dbReference type="ARBA" id="ARBA00022692"/>
    </source>
</evidence>
<evidence type="ECO:0000256" key="2">
    <source>
        <dbReference type="ARBA" id="ARBA00004370"/>
    </source>
</evidence>
<feature type="binding site" description="axial binding residue" evidence="13">
    <location>
        <position position="508"/>
    </location>
    <ligand>
        <name>heme</name>
        <dbReference type="ChEBI" id="CHEBI:30413"/>
    </ligand>
    <ligandPart>
        <name>Fe</name>
        <dbReference type="ChEBI" id="CHEBI:18248"/>
    </ligandPart>
</feature>
<keyword evidence="11" id="KW-0503">Monooxygenase</keyword>
<keyword evidence="12" id="KW-0472">Membrane</keyword>
<gene>
    <name evidence="14" type="ORF">BDN71DRAFT_1399691</name>
</gene>
<keyword evidence="6" id="KW-0812">Transmembrane</keyword>
<reference evidence="14" key="1">
    <citation type="submission" date="2020-11" db="EMBL/GenBank/DDBJ databases">
        <authorList>
            <consortium name="DOE Joint Genome Institute"/>
            <person name="Ahrendt S."/>
            <person name="Riley R."/>
            <person name="Andreopoulos W."/>
            <person name="Labutti K."/>
            <person name="Pangilinan J."/>
            <person name="Ruiz-Duenas F.J."/>
            <person name="Barrasa J.M."/>
            <person name="Sanchez-Garcia M."/>
            <person name="Camarero S."/>
            <person name="Miyauchi S."/>
            <person name="Serrano A."/>
            <person name="Linde D."/>
            <person name="Babiker R."/>
            <person name="Drula E."/>
            <person name="Ayuso-Fernandez I."/>
            <person name="Pacheco R."/>
            <person name="Padilla G."/>
            <person name="Ferreira P."/>
            <person name="Barriuso J."/>
            <person name="Kellner H."/>
            <person name="Castanera R."/>
            <person name="Alfaro M."/>
            <person name="Ramirez L."/>
            <person name="Pisabarro A.G."/>
            <person name="Kuo A."/>
            <person name="Tritt A."/>
            <person name="Lipzen A."/>
            <person name="He G."/>
            <person name="Yan M."/>
            <person name="Ng V."/>
            <person name="Cullen D."/>
            <person name="Martin F."/>
            <person name="Rosso M.-N."/>
            <person name="Henrissat B."/>
            <person name="Hibbett D."/>
            <person name="Martinez A.T."/>
            <person name="Grigoriev I.V."/>
        </authorList>
    </citation>
    <scope>NUCLEOTIDE SEQUENCE</scope>
    <source>
        <strain evidence="14">ATCC 90797</strain>
    </source>
</reference>
<evidence type="ECO:0000256" key="5">
    <source>
        <dbReference type="ARBA" id="ARBA00022617"/>
    </source>
</evidence>
<dbReference type="Gene3D" id="1.10.630.10">
    <property type="entry name" value="Cytochrome P450"/>
    <property type="match status" value="1"/>
</dbReference>
<dbReference type="CDD" id="cd11069">
    <property type="entry name" value="CYP_FUM15-like"/>
    <property type="match status" value="1"/>
</dbReference>
<comment type="subcellular location">
    <subcellularLocation>
        <location evidence="2">Membrane</location>
    </subcellularLocation>
</comment>
<evidence type="ECO:0000256" key="3">
    <source>
        <dbReference type="ARBA" id="ARBA00004721"/>
    </source>
</evidence>
<keyword evidence="8" id="KW-1133">Transmembrane helix</keyword>
<dbReference type="OrthoDB" id="1470350at2759"/>
<protein>
    <submittedName>
        <fullName evidence="14">Cytochrome P450</fullName>
    </submittedName>
</protein>
<comment type="cofactor">
    <cofactor evidence="1 13">
        <name>heme</name>
        <dbReference type="ChEBI" id="CHEBI:30413"/>
    </cofactor>
</comment>
<name>A0A9P6D4C5_PLEER</name>
<comment type="caution">
    <text evidence="14">The sequence shown here is derived from an EMBL/GenBank/DDBJ whole genome shotgun (WGS) entry which is preliminary data.</text>
</comment>
<comment type="pathway">
    <text evidence="3">Secondary metabolite biosynthesis; terpenoid biosynthesis.</text>
</comment>
<dbReference type="AlphaFoldDB" id="A0A9P6D4C5"/>
<evidence type="ECO:0000313" key="15">
    <source>
        <dbReference type="Proteomes" id="UP000807025"/>
    </source>
</evidence>
<evidence type="ECO:0000256" key="4">
    <source>
        <dbReference type="ARBA" id="ARBA00010617"/>
    </source>
</evidence>
<dbReference type="PRINTS" id="PR00465">
    <property type="entry name" value="EP450IV"/>
</dbReference>
<dbReference type="PRINTS" id="PR00385">
    <property type="entry name" value="P450"/>
</dbReference>
<sequence length="582" mass="64718">MFSFPSLTELTPARLLAYSLAALTAHSFLSRVLKFLRAQSVFPHIPGPPSQSWITGNLEQLFTSKGLPFHLLLSERYGGVARVYGFFGDEQLYICDPRALHSILVKDQDAFDETSVFIENNRVIFGPGLVATVGEQHKRQRKAVKPVFSVMQLKKLTPIFYELAEKLCDVISKEARGETIINGDPYSNADSGRVDMSEWMSRIALETVGQAVLGYSFDPLDSQQINPYTAAVKELIPTLFRLSIVRQFVPWLARIGSPALRRKLVELVPHEAVQKVKNSSDVMYTTARGILESKRERISEQTDEDVDSSRQDIITELLKNNGRLPDSEKLSEEELIGQMTVLIFGAQDTTSSALSRVLYMLSVHPNWQDNLREEIFEALDNSDANGRLSYEDIMTLPLLDAVLKETLRLFPPVPFVRRTAIKERTIPFATQTGDMASITIPVGTTLFLGIASANRLESVWGEDAKEWNPERWIVMGAAEAVDSSSAKNAKLPGIYAGTLSFLGGSRSCVGYKFADIEMKIILVKLLSRFTFAKTGDTIVWNLSQIISPSTVTRSLGDGGVEVEEEKKGLPLLVRAYDSTPSL</sequence>
<proteinExistence type="inferred from homology"/>
<dbReference type="PANTHER" id="PTHR24305:SF166">
    <property type="entry name" value="CYTOCHROME P450 12A4, MITOCHONDRIAL-RELATED"/>
    <property type="match status" value="1"/>
</dbReference>
<keyword evidence="10 13" id="KW-0408">Iron</keyword>
<dbReference type="PANTHER" id="PTHR24305">
    <property type="entry name" value="CYTOCHROME P450"/>
    <property type="match status" value="1"/>
</dbReference>
<dbReference type="GO" id="GO:0016705">
    <property type="term" value="F:oxidoreductase activity, acting on paired donors, with incorporation or reduction of molecular oxygen"/>
    <property type="evidence" value="ECO:0007669"/>
    <property type="project" value="InterPro"/>
</dbReference>
<dbReference type="InterPro" id="IPR001128">
    <property type="entry name" value="Cyt_P450"/>
</dbReference>
<dbReference type="InterPro" id="IPR002403">
    <property type="entry name" value="Cyt_P450_E_grp-IV"/>
</dbReference>
<evidence type="ECO:0000256" key="10">
    <source>
        <dbReference type="ARBA" id="ARBA00023004"/>
    </source>
</evidence>
<dbReference type="GO" id="GO:0005506">
    <property type="term" value="F:iron ion binding"/>
    <property type="evidence" value="ECO:0007669"/>
    <property type="project" value="InterPro"/>
</dbReference>
<dbReference type="SUPFAM" id="SSF48264">
    <property type="entry name" value="Cytochrome P450"/>
    <property type="match status" value="1"/>
</dbReference>
<dbReference type="Pfam" id="PF00067">
    <property type="entry name" value="p450"/>
    <property type="match status" value="1"/>
</dbReference>
<comment type="similarity">
    <text evidence="4">Belongs to the cytochrome P450 family.</text>
</comment>
<dbReference type="GO" id="GO:0004497">
    <property type="term" value="F:monooxygenase activity"/>
    <property type="evidence" value="ECO:0007669"/>
    <property type="project" value="UniProtKB-KW"/>
</dbReference>
<dbReference type="GO" id="GO:0016020">
    <property type="term" value="C:membrane"/>
    <property type="evidence" value="ECO:0007669"/>
    <property type="project" value="UniProtKB-SubCell"/>
</dbReference>
<organism evidence="14 15">
    <name type="scientific">Pleurotus eryngii</name>
    <name type="common">Boletus of the steppes</name>
    <dbReference type="NCBI Taxonomy" id="5323"/>
    <lineage>
        <taxon>Eukaryota</taxon>
        <taxon>Fungi</taxon>
        <taxon>Dikarya</taxon>
        <taxon>Basidiomycota</taxon>
        <taxon>Agaricomycotina</taxon>
        <taxon>Agaricomycetes</taxon>
        <taxon>Agaricomycetidae</taxon>
        <taxon>Agaricales</taxon>
        <taxon>Pleurotineae</taxon>
        <taxon>Pleurotaceae</taxon>
        <taxon>Pleurotus</taxon>
    </lineage>
</organism>
<dbReference type="EMBL" id="MU154638">
    <property type="protein sequence ID" value="KAF9490597.1"/>
    <property type="molecule type" value="Genomic_DNA"/>
</dbReference>
<evidence type="ECO:0000256" key="1">
    <source>
        <dbReference type="ARBA" id="ARBA00001971"/>
    </source>
</evidence>
<evidence type="ECO:0000256" key="9">
    <source>
        <dbReference type="ARBA" id="ARBA00023002"/>
    </source>
</evidence>
<evidence type="ECO:0000256" key="12">
    <source>
        <dbReference type="ARBA" id="ARBA00023136"/>
    </source>
</evidence>
<dbReference type="GO" id="GO:0020037">
    <property type="term" value="F:heme binding"/>
    <property type="evidence" value="ECO:0007669"/>
    <property type="project" value="InterPro"/>
</dbReference>